<evidence type="ECO:0000313" key="5">
    <source>
        <dbReference type="EMBL" id="QHW29873.1"/>
    </source>
</evidence>
<gene>
    <name evidence="5" type="ORF">GZH47_02855</name>
</gene>
<dbReference type="PANTHER" id="PTHR42939">
    <property type="entry name" value="ABC TRANSPORTER ATP-BINDING PROTEIN ALBC-RELATED"/>
    <property type="match status" value="1"/>
</dbReference>
<protein>
    <submittedName>
        <fullName evidence="5">ABC transporter ATP-binding protein</fullName>
    </submittedName>
</protein>
<organism evidence="5 6">
    <name type="scientific">Paenibacillus rhizovicinus</name>
    <dbReference type="NCBI Taxonomy" id="2704463"/>
    <lineage>
        <taxon>Bacteria</taxon>
        <taxon>Bacillati</taxon>
        <taxon>Bacillota</taxon>
        <taxon>Bacilli</taxon>
        <taxon>Bacillales</taxon>
        <taxon>Paenibacillaceae</taxon>
        <taxon>Paenibacillus</taxon>
    </lineage>
</organism>
<dbReference type="InterPro" id="IPR003593">
    <property type="entry name" value="AAA+_ATPase"/>
</dbReference>
<dbReference type="AlphaFoldDB" id="A0A6C0NVW5"/>
<evidence type="ECO:0000259" key="4">
    <source>
        <dbReference type="PROSITE" id="PS50893"/>
    </source>
</evidence>
<dbReference type="InterPro" id="IPR051782">
    <property type="entry name" value="ABC_Transporter_VariousFunc"/>
</dbReference>
<dbReference type="InterPro" id="IPR017871">
    <property type="entry name" value="ABC_transporter-like_CS"/>
</dbReference>
<dbReference type="RefSeq" id="WP_162638442.1">
    <property type="nucleotide sequence ID" value="NZ_CP048286.1"/>
</dbReference>
<dbReference type="GO" id="GO:0016887">
    <property type="term" value="F:ATP hydrolysis activity"/>
    <property type="evidence" value="ECO:0007669"/>
    <property type="project" value="InterPro"/>
</dbReference>
<dbReference type="CDD" id="cd03230">
    <property type="entry name" value="ABC_DR_subfamily_A"/>
    <property type="match status" value="1"/>
</dbReference>
<dbReference type="Proteomes" id="UP000479114">
    <property type="component" value="Chromosome"/>
</dbReference>
<dbReference type="Pfam" id="PF00005">
    <property type="entry name" value="ABC_tran"/>
    <property type="match status" value="1"/>
</dbReference>
<evidence type="ECO:0000313" key="6">
    <source>
        <dbReference type="Proteomes" id="UP000479114"/>
    </source>
</evidence>
<proteinExistence type="predicted"/>
<feature type="domain" description="ABC transporter" evidence="4">
    <location>
        <begin position="3"/>
        <end position="226"/>
    </location>
</feature>
<dbReference type="Gene3D" id="3.40.50.300">
    <property type="entry name" value="P-loop containing nucleotide triphosphate hydrolases"/>
    <property type="match status" value="1"/>
</dbReference>
<reference evidence="5 6" key="1">
    <citation type="submission" date="2020-02" db="EMBL/GenBank/DDBJ databases">
        <title>Paenibacillus sp. nov., isolated from rhizosphere soil of tomato.</title>
        <authorList>
            <person name="Weon H.-Y."/>
            <person name="Lee S.A."/>
        </authorList>
    </citation>
    <scope>NUCLEOTIDE SEQUENCE [LARGE SCALE GENOMIC DNA]</scope>
    <source>
        <strain evidence="5 6">14171R-81</strain>
    </source>
</reference>
<dbReference type="EMBL" id="CP048286">
    <property type="protein sequence ID" value="QHW29873.1"/>
    <property type="molecule type" value="Genomic_DNA"/>
</dbReference>
<evidence type="ECO:0000256" key="2">
    <source>
        <dbReference type="ARBA" id="ARBA00022741"/>
    </source>
</evidence>
<name>A0A6C0NVW5_9BACL</name>
<evidence type="ECO:0000256" key="3">
    <source>
        <dbReference type="ARBA" id="ARBA00022840"/>
    </source>
</evidence>
<dbReference type="PROSITE" id="PS00211">
    <property type="entry name" value="ABC_TRANSPORTER_1"/>
    <property type="match status" value="1"/>
</dbReference>
<evidence type="ECO:0000256" key="1">
    <source>
        <dbReference type="ARBA" id="ARBA00022448"/>
    </source>
</evidence>
<dbReference type="GO" id="GO:0005524">
    <property type="term" value="F:ATP binding"/>
    <property type="evidence" value="ECO:0007669"/>
    <property type="project" value="UniProtKB-KW"/>
</dbReference>
<dbReference type="PANTHER" id="PTHR42939:SF2">
    <property type="entry name" value="ABC-TYPE TRANSPORTER ATP-BINDING PROTEIN ECSA"/>
    <property type="match status" value="1"/>
</dbReference>
<dbReference type="InterPro" id="IPR003439">
    <property type="entry name" value="ABC_transporter-like_ATP-bd"/>
</dbReference>
<accession>A0A6C0NVW5</accession>
<dbReference type="SMART" id="SM00382">
    <property type="entry name" value="AAA"/>
    <property type="match status" value="1"/>
</dbReference>
<keyword evidence="3 5" id="KW-0067">ATP-binding</keyword>
<keyword evidence="1" id="KW-0813">Transport</keyword>
<keyword evidence="6" id="KW-1185">Reference proteome</keyword>
<dbReference type="SUPFAM" id="SSF52540">
    <property type="entry name" value="P-loop containing nucleoside triphosphate hydrolases"/>
    <property type="match status" value="1"/>
</dbReference>
<dbReference type="InterPro" id="IPR027417">
    <property type="entry name" value="P-loop_NTPase"/>
</dbReference>
<keyword evidence="2" id="KW-0547">Nucleotide-binding</keyword>
<dbReference type="PROSITE" id="PS50893">
    <property type="entry name" value="ABC_TRANSPORTER_2"/>
    <property type="match status" value="1"/>
</dbReference>
<dbReference type="KEGG" id="prz:GZH47_02855"/>
<sequence>MSVLEVDIRKAGYTADADVIRNIAFSIEAGELVGLIGPNGAGKSTTIKSLLGLTRYVDGSVQFGGEQGRYAYVPEQPVLYEYMTLWEHLQLAAAAYELDEATFLQRAELMLERFRLSDERHKLPTGFSKGMQQKMMLIIGFLLKPDVYVVDEPFVGLDPRATRDFLELLQDERERGAGVLMCTHVLDTAERICERIILINSGSIVAQGTLGQVREQAGCAVDAPLTECFYALT</sequence>